<dbReference type="InterPro" id="IPR005471">
    <property type="entry name" value="Tscrpt_reg_IclR_N"/>
</dbReference>
<dbReference type="SMART" id="SM00346">
    <property type="entry name" value="HTH_ICLR"/>
    <property type="match status" value="1"/>
</dbReference>
<dbReference type="Gene3D" id="3.30.450.40">
    <property type="match status" value="1"/>
</dbReference>
<keyword evidence="2" id="KW-0238">DNA-binding</keyword>
<gene>
    <name evidence="6" type="ORF">GON04_07460</name>
</gene>
<dbReference type="RefSeq" id="WP_157397296.1">
    <property type="nucleotide sequence ID" value="NZ_WSEL01000003.1"/>
</dbReference>
<evidence type="ECO:0000256" key="2">
    <source>
        <dbReference type="ARBA" id="ARBA00023125"/>
    </source>
</evidence>
<evidence type="ECO:0000313" key="7">
    <source>
        <dbReference type="Proteomes" id="UP000469385"/>
    </source>
</evidence>
<dbReference type="SUPFAM" id="SSF55781">
    <property type="entry name" value="GAF domain-like"/>
    <property type="match status" value="1"/>
</dbReference>
<organism evidence="6 7">
    <name type="scientific">Ramlibacter pinisoli</name>
    <dbReference type="NCBI Taxonomy" id="2682844"/>
    <lineage>
        <taxon>Bacteria</taxon>
        <taxon>Pseudomonadati</taxon>
        <taxon>Pseudomonadota</taxon>
        <taxon>Betaproteobacteria</taxon>
        <taxon>Burkholderiales</taxon>
        <taxon>Comamonadaceae</taxon>
        <taxon>Ramlibacter</taxon>
    </lineage>
</organism>
<dbReference type="Gene3D" id="1.10.10.10">
    <property type="entry name" value="Winged helix-like DNA-binding domain superfamily/Winged helix DNA-binding domain"/>
    <property type="match status" value="1"/>
</dbReference>
<dbReference type="FunFam" id="1.10.10.10:FF:000056">
    <property type="entry name" value="IclR family transcriptional regulator"/>
    <property type="match status" value="1"/>
</dbReference>
<evidence type="ECO:0000313" key="6">
    <source>
        <dbReference type="EMBL" id="MVQ29278.1"/>
    </source>
</evidence>
<reference evidence="6 7" key="1">
    <citation type="submission" date="2019-12" db="EMBL/GenBank/DDBJ databases">
        <authorList>
            <person name="Huq M.A."/>
        </authorList>
    </citation>
    <scope>NUCLEOTIDE SEQUENCE [LARGE SCALE GENOMIC DNA]</scope>
    <source>
        <strain evidence="6 7">MAH-25</strain>
    </source>
</reference>
<feature type="domain" description="HTH iclR-type" evidence="4">
    <location>
        <begin position="8"/>
        <end position="70"/>
    </location>
</feature>
<dbReference type="InterPro" id="IPR036390">
    <property type="entry name" value="WH_DNA-bd_sf"/>
</dbReference>
<evidence type="ECO:0000256" key="1">
    <source>
        <dbReference type="ARBA" id="ARBA00023015"/>
    </source>
</evidence>
<evidence type="ECO:0000259" key="5">
    <source>
        <dbReference type="PROSITE" id="PS51078"/>
    </source>
</evidence>
<dbReference type="PANTHER" id="PTHR30136">
    <property type="entry name" value="HELIX-TURN-HELIX TRANSCRIPTIONAL REGULATOR, ICLR FAMILY"/>
    <property type="match status" value="1"/>
</dbReference>
<protein>
    <submittedName>
        <fullName evidence="6">Helix-turn-helix domain-containing protein</fullName>
    </submittedName>
</protein>
<dbReference type="GO" id="GO:0003700">
    <property type="term" value="F:DNA-binding transcription factor activity"/>
    <property type="evidence" value="ECO:0007669"/>
    <property type="project" value="TreeGrafter"/>
</dbReference>
<evidence type="ECO:0000256" key="3">
    <source>
        <dbReference type="ARBA" id="ARBA00023163"/>
    </source>
</evidence>
<dbReference type="InterPro" id="IPR050707">
    <property type="entry name" value="HTH_MetabolicPath_Reg"/>
</dbReference>
<sequence>MQDQEPATGTVHRVLRLLETLANEPEGMPLAAIADDIGMPRSACHRLLADLARHGYVRQLRTQGDYALTTKLPALGLSFLGNAGIVDMAQPVIDRLAEVSGELVRLALVDGDRLTFVAKAQGARSGLRYDPDMGIDVRLSCSAGGHAWLMTLSEERATALVARQGFGSPKEFGPRAPTTFKALMKILEEDRQRGFSLMAEMYAPGMSAIAAPVARRGGETVGVITVAGPLQRLTPARMQALGAPLVAAAAELALASSTSPLFTQRGRMAAAR</sequence>
<dbReference type="PROSITE" id="PS51078">
    <property type="entry name" value="ICLR_ED"/>
    <property type="match status" value="1"/>
</dbReference>
<comment type="caution">
    <text evidence="6">The sequence shown here is derived from an EMBL/GenBank/DDBJ whole genome shotgun (WGS) entry which is preliminary data.</text>
</comment>
<dbReference type="InterPro" id="IPR029016">
    <property type="entry name" value="GAF-like_dom_sf"/>
</dbReference>
<name>A0A6N8IR03_9BURK</name>
<keyword evidence="7" id="KW-1185">Reference proteome</keyword>
<keyword evidence="3" id="KW-0804">Transcription</keyword>
<dbReference type="Proteomes" id="UP000469385">
    <property type="component" value="Unassembled WGS sequence"/>
</dbReference>
<dbReference type="GO" id="GO:0003677">
    <property type="term" value="F:DNA binding"/>
    <property type="evidence" value="ECO:0007669"/>
    <property type="project" value="UniProtKB-KW"/>
</dbReference>
<evidence type="ECO:0000259" key="4">
    <source>
        <dbReference type="PROSITE" id="PS51077"/>
    </source>
</evidence>
<feature type="domain" description="IclR-ED" evidence="5">
    <location>
        <begin position="71"/>
        <end position="258"/>
    </location>
</feature>
<dbReference type="PROSITE" id="PS51077">
    <property type="entry name" value="HTH_ICLR"/>
    <property type="match status" value="1"/>
</dbReference>
<dbReference type="PANTHER" id="PTHR30136:SF35">
    <property type="entry name" value="HTH-TYPE TRANSCRIPTIONAL REGULATOR RV1719"/>
    <property type="match status" value="1"/>
</dbReference>
<dbReference type="EMBL" id="WSEL01000003">
    <property type="protein sequence ID" value="MVQ29278.1"/>
    <property type="molecule type" value="Genomic_DNA"/>
</dbReference>
<dbReference type="SUPFAM" id="SSF46785">
    <property type="entry name" value="Winged helix' DNA-binding domain"/>
    <property type="match status" value="1"/>
</dbReference>
<proteinExistence type="predicted"/>
<dbReference type="Pfam" id="PF01614">
    <property type="entry name" value="IclR_C"/>
    <property type="match status" value="1"/>
</dbReference>
<dbReference type="InterPro" id="IPR036388">
    <property type="entry name" value="WH-like_DNA-bd_sf"/>
</dbReference>
<dbReference type="Pfam" id="PF09339">
    <property type="entry name" value="HTH_IclR"/>
    <property type="match status" value="1"/>
</dbReference>
<accession>A0A6N8IR03</accession>
<dbReference type="AlphaFoldDB" id="A0A6N8IR03"/>
<dbReference type="GO" id="GO:0045892">
    <property type="term" value="P:negative regulation of DNA-templated transcription"/>
    <property type="evidence" value="ECO:0007669"/>
    <property type="project" value="TreeGrafter"/>
</dbReference>
<dbReference type="InterPro" id="IPR014757">
    <property type="entry name" value="Tscrpt_reg_IclR_C"/>
</dbReference>
<keyword evidence="1" id="KW-0805">Transcription regulation</keyword>